<dbReference type="EMBL" id="VSRR010018010">
    <property type="protein sequence ID" value="MPC60896.1"/>
    <property type="molecule type" value="Genomic_DNA"/>
</dbReference>
<reference evidence="1 2" key="1">
    <citation type="submission" date="2019-05" db="EMBL/GenBank/DDBJ databases">
        <title>Another draft genome of Portunus trituberculatus and its Hox gene families provides insights of decapod evolution.</title>
        <authorList>
            <person name="Jeong J.-H."/>
            <person name="Song I."/>
            <person name="Kim S."/>
            <person name="Choi T."/>
            <person name="Kim D."/>
            <person name="Ryu S."/>
            <person name="Kim W."/>
        </authorList>
    </citation>
    <scope>NUCLEOTIDE SEQUENCE [LARGE SCALE GENOMIC DNA]</scope>
    <source>
        <tissue evidence="1">Muscle</tissue>
    </source>
</reference>
<dbReference type="Proteomes" id="UP000324222">
    <property type="component" value="Unassembled WGS sequence"/>
</dbReference>
<organism evidence="1 2">
    <name type="scientific">Portunus trituberculatus</name>
    <name type="common">Swimming crab</name>
    <name type="synonym">Neptunus trituberculatus</name>
    <dbReference type="NCBI Taxonomy" id="210409"/>
    <lineage>
        <taxon>Eukaryota</taxon>
        <taxon>Metazoa</taxon>
        <taxon>Ecdysozoa</taxon>
        <taxon>Arthropoda</taxon>
        <taxon>Crustacea</taxon>
        <taxon>Multicrustacea</taxon>
        <taxon>Malacostraca</taxon>
        <taxon>Eumalacostraca</taxon>
        <taxon>Eucarida</taxon>
        <taxon>Decapoda</taxon>
        <taxon>Pleocyemata</taxon>
        <taxon>Brachyura</taxon>
        <taxon>Eubrachyura</taxon>
        <taxon>Portunoidea</taxon>
        <taxon>Portunidae</taxon>
        <taxon>Portuninae</taxon>
        <taxon>Portunus</taxon>
    </lineage>
</organism>
<evidence type="ECO:0000313" key="2">
    <source>
        <dbReference type="Proteomes" id="UP000324222"/>
    </source>
</evidence>
<name>A0A5B7GTK1_PORTR</name>
<gene>
    <name evidence="1" type="ORF">E2C01_054955</name>
</gene>
<keyword evidence="2" id="KW-1185">Reference proteome</keyword>
<protein>
    <submittedName>
        <fullName evidence="1">Uncharacterized protein</fullName>
    </submittedName>
</protein>
<proteinExistence type="predicted"/>
<sequence>MHPPRPPSSFLTSRSLLASHVHVPFPTARCPSTTQTLYDSMFRRHVLLTYPSPSRLFPPG</sequence>
<comment type="caution">
    <text evidence="1">The sequence shown here is derived from an EMBL/GenBank/DDBJ whole genome shotgun (WGS) entry which is preliminary data.</text>
</comment>
<dbReference type="AlphaFoldDB" id="A0A5B7GTK1"/>
<evidence type="ECO:0000313" key="1">
    <source>
        <dbReference type="EMBL" id="MPC60896.1"/>
    </source>
</evidence>
<accession>A0A5B7GTK1</accession>